<dbReference type="InterPro" id="IPR011990">
    <property type="entry name" value="TPR-like_helical_dom_sf"/>
</dbReference>
<dbReference type="FunFam" id="1.10.20.10:FF:000078">
    <property type="entry name" value="Histone H3"/>
    <property type="match status" value="1"/>
</dbReference>
<organism evidence="15">
    <name type="scientific">Prunus dulcis</name>
    <name type="common">Almond</name>
    <name type="synonym">Amygdalus dulcis</name>
    <dbReference type="NCBI Taxonomy" id="3755"/>
    <lineage>
        <taxon>Eukaryota</taxon>
        <taxon>Viridiplantae</taxon>
        <taxon>Streptophyta</taxon>
        <taxon>Embryophyta</taxon>
        <taxon>Tracheophyta</taxon>
        <taxon>Spermatophyta</taxon>
        <taxon>Magnoliopsida</taxon>
        <taxon>eudicotyledons</taxon>
        <taxon>Gunneridae</taxon>
        <taxon>Pentapetalae</taxon>
        <taxon>rosids</taxon>
        <taxon>fabids</taxon>
        <taxon>Rosales</taxon>
        <taxon>Rosaceae</taxon>
        <taxon>Amygdaloideae</taxon>
        <taxon>Amygdaleae</taxon>
        <taxon>Prunus</taxon>
    </lineage>
</organism>
<comment type="subcellular location">
    <subcellularLocation>
        <location evidence="2">Chromosome</location>
    </subcellularLocation>
    <subcellularLocation>
        <location evidence="1">Nucleus</location>
    </subcellularLocation>
</comment>
<comment type="similarity">
    <text evidence="3">Belongs to the PPR family. PCMP-H subfamily.</text>
</comment>
<keyword evidence="11" id="KW-0544">Nucleosome core</keyword>
<feature type="repeat" description="PPR" evidence="12">
    <location>
        <begin position="531"/>
        <end position="565"/>
    </location>
</feature>
<feature type="repeat" description="PPR" evidence="12">
    <location>
        <begin position="430"/>
        <end position="464"/>
    </location>
</feature>
<evidence type="ECO:0000256" key="1">
    <source>
        <dbReference type="ARBA" id="ARBA00004123"/>
    </source>
</evidence>
<dbReference type="Pfam" id="PF20431">
    <property type="entry name" value="E_motif"/>
    <property type="match status" value="1"/>
</dbReference>
<evidence type="ECO:0000259" key="14">
    <source>
        <dbReference type="Pfam" id="PF00125"/>
    </source>
</evidence>
<dbReference type="Pfam" id="PF01535">
    <property type="entry name" value="PPR"/>
    <property type="match status" value="6"/>
</dbReference>
<evidence type="ECO:0000256" key="12">
    <source>
        <dbReference type="PROSITE-ProRule" id="PRU00708"/>
    </source>
</evidence>
<feature type="repeat" description="PPR" evidence="12">
    <location>
        <begin position="566"/>
        <end position="601"/>
    </location>
</feature>
<protein>
    <submittedName>
        <fullName evidence="15">Tetratricopeptide repeat-like superfamily protein</fullName>
    </submittedName>
</protein>
<dbReference type="GO" id="GO:0000786">
    <property type="term" value="C:nucleosome"/>
    <property type="evidence" value="ECO:0007669"/>
    <property type="project" value="UniProtKB-KW"/>
</dbReference>
<dbReference type="Pfam" id="PF00125">
    <property type="entry name" value="Histone"/>
    <property type="match status" value="1"/>
</dbReference>
<dbReference type="FunFam" id="1.25.40.10:FF:000333">
    <property type="entry name" value="Pentatricopeptide repeat-containing protein"/>
    <property type="match status" value="1"/>
</dbReference>
<dbReference type="GO" id="GO:0030527">
    <property type="term" value="F:structural constituent of chromatin"/>
    <property type="evidence" value="ECO:0007669"/>
    <property type="project" value="InterPro"/>
</dbReference>
<dbReference type="PANTHER" id="PTHR47925:SF91">
    <property type="entry name" value="PENTACOTRIPEPTIDE-REPEAT REGION OF PRORP DOMAIN-CONTAINING PROTEIN"/>
    <property type="match status" value="1"/>
</dbReference>
<evidence type="ECO:0000313" key="15">
    <source>
        <dbReference type="EMBL" id="BBH05734.1"/>
    </source>
</evidence>
<proteinExistence type="inferred from homology"/>
<gene>
    <name evidence="15" type="ORF">Prudu_017213</name>
</gene>
<dbReference type="FunFam" id="1.25.40.10:FF:000842">
    <property type="entry name" value="Pentatricopeptide repeat-containing protein mitochondrial"/>
    <property type="match status" value="1"/>
</dbReference>
<reference evidence="15" key="1">
    <citation type="journal article" date="2019" name="Science">
        <title>Mutation of a bHLH transcription factor allowed almond domestication.</title>
        <authorList>
            <person name="Sanchez-Perez R."/>
            <person name="Pavan S."/>
            <person name="Mazzeo R."/>
            <person name="Moldovan C."/>
            <person name="Aiese Cigliano R."/>
            <person name="Del Cueto J."/>
            <person name="Ricciardi F."/>
            <person name="Lotti C."/>
            <person name="Ricciardi L."/>
            <person name="Dicenta F."/>
            <person name="Lopez-Marques R.L."/>
            <person name="Lindberg Moller B."/>
        </authorList>
    </citation>
    <scope>NUCLEOTIDE SEQUENCE</scope>
</reference>
<dbReference type="PANTHER" id="PTHR47925">
    <property type="entry name" value="OS01G0913400 PROTEIN-RELATED"/>
    <property type="match status" value="1"/>
</dbReference>
<evidence type="ECO:0000256" key="7">
    <source>
        <dbReference type="ARBA" id="ARBA00022737"/>
    </source>
</evidence>
<dbReference type="AlphaFoldDB" id="A0A4Y1RN52"/>
<dbReference type="SMART" id="SM00428">
    <property type="entry name" value="H3"/>
    <property type="match status" value="1"/>
</dbReference>
<dbReference type="PROSITE" id="PS00959">
    <property type="entry name" value="HISTONE_H3_2"/>
    <property type="match status" value="1"/>
</dbReference>
<feature type="repeat" description="PPR" evidence="12">
    <location>
        <begin position="368"/>
        <end position="402"/>
    </location>
</feature>
<dbReference type="CDD" id="cd22911">
    <property type="entry name" value="HFD_H3"/>
    <property type="match status" value="1"/>
</dbReference>
<dbReference type="PRINTS" id="PR00622">
    <property type="entry name" value="HISTONEH3"/>
</dbReference>
<evidence type="ECO:0000256" key="3">
    <source>
        <dbReference type="ARBA" id="ARBA00006643"/>
    </source>
</evidence>
<dbReference type="InterPro" id="IPR046848">
    <property type="entry name" value="E_motif"/>
</dbReference>
<dbReference type="Gene3D" id="1.25.40.10">
    <property type="entry name" value="Tetratricopeptide repeat domain"/>
    <property type="match status" value="5"/>
</dbReference>
<accession>A0A4Y1RN52</accession>
<feature type="repeat" description="PPR" evidence="12">
    <location>
        <begin position="213"/>
        <end position="243"/>
    </location>
</feature>
<feature type="repeat" description="PPR" evidence="12">
    <location>
        <begin position="306"/>
        <end position="340"/>
    </location>
</feature>
<evidence type="ECO:0000256" key="9">
    <source>
        <dbReference type="ARBA" id="ARBA00023125"/>
    </source>
</evidence>
<comment type="similarity">
    <text evidence="4">Belongs to the histone H3 family.</text>
</comment>
<dbReference type="GO" id="GO:0046982">
    <property type="term" value="F:protein heterodimerization activity"/>
    <property type="evidence" value="ECO:0007669"/>
    <property type="project" value="InterPro"/>
</dbReference>
<dbReference type="GO" id="GO:0048731">
    <property type="term" value="P:system development"/>
    <property type="evidence" value="ECO:0007669"/>
    <property type="project" value="UniProtKB-ARBA"/>
</dbReference>
<dbReference type="FunFam" id="1.25.40.10:FF:000125">
    <property type="entry name" value="Pentatricopeptide repeat-containing protein"/>
    <property type="match status" value="2"/>
</dbReference>
<feature type="region of interest" description="Disordered" evidence="13">
    <location>
        <begin position="1"/>
        <end position="60"/>
    </location>
</feature>
<keyword evidence="8" id="KW-0007">Acetylation</keyword>
<evidence type="ECO:0000256" key="6">
    <source>
        <dbReference type="ARBA" id="ARBA00022553"/>
    </source>
</evidence>
<evidence type="ECO:0000256" key="13">
    <source>
        <dbReference type="SAM" id="MobiDB-lite"/>
    </source>
</evidence>
<dbReference type="SUPFAM" id="SSF47113">
    <property type="entry name" value="Histone-fold"/>
    <property type="match status" value="1"/>
</dbReference>
<keyword evidence="5" id="KW-0158">Chromosome</keyword>
<dbReference type="PROSITE" id="PS51375">
    <property type="entry name" value="PPR"/>
    <property type="match status" value="7"/>
</dbReference>
<evidence type="ECO:0000256" key="5">
    <source>
        <dbReference type="ARBA" id="ARBA00022454"/>
    </source>
</evidence>
<dbReference type="SUPFAM" id="SSF48452">
    <property type="entry name" value="TPR-like"/>
    <property type="match status" value="2"/>
</dbReference>
<keyword evidence="7" id="KW-0677">Repeat</keyword>
<evidence type="ECO:0000256" key="2">
    <source>
        <dbReference type="ARBA" id="ARBA00004286"/>
    </source>
</evidence>
<evidence type="ECO:0000256" key="8">
    <source>
        <dbReference type="ARBA" id="ARBA00022990"/>
    </source>
</evidence>
<dbReference type="InterPro" id="IPR002885">
    <property type="entry name" value="PPR_rpt"/>
</dbReference>
<feature type="compositionally biased region" description="Basic and acidic residues" evidence="13">
    <location>
        <begin position="1"/>
        <end position="20"/>
    </location>
</feature>
<dbReference type="InterPro" id="IPR000164">
    <property type="entry name" value="Histone_H3/CENP-A"/>
</dbReference>
<feature type="repeat" description="PPR" evidence="12">
    <location>
        <begin position="244"/>
        <end position="278"/>
    </location>
</feature>
<keyword evidence="9" id="KW-0238">DNA-binding</keyword>
<dbReference type="InterPro" id="IPR009072">
    <property type="entry name" value="Histone-fold"/>
</dbReference>
<dbReference type="Pfam" id="PF13041">
    <property type="entry name" value="PPR_2"/>
    <property type="match status" value="3"/>
</dbReference>
<dbReference type="Gene3D" id="1.10.20.10">
    <property type="entry name" value="Histone, subunit A"/>
    <property type="match status" value="1"/>
</dbReference>
<evidence type="ECO:0000256" key="11">
    <source>
        <dbReference type="ARBA" id="ARBA00023269"/>
    </source>
</evidence>
<dbReference type="PROSITE" id="PS00322">
    <property type="entry name" value="HISTONE_H3_1"/>
    <property type="match status" value="1"/>
</dbReference>
<dbReference type="NCBIfam" id="TIGR00756">
    <property type="entry name" value="PPR"/>
    <property type="match status" value="11"/>
</dbReference>
<dbReference type="InterPro" id="IPR007125">
    <property type="entry name" value="H2A/H2B/H3"/>
</dbReference>
<dbReference type="EMBL" id="AP019302">
    <property type="protein sequence ID" value="BBH05734.1"/>
    <property type="molecule type" value="Genomic_DNA"/>
</dbReference>
<name>A0A4Y1RN52_PRUDU</name>
<keyword evidence="10" id="KW-0539">Nucleus</keyword>
<evidence type="ECO:0000256" key="4">
    <source>
        <dbReference type="ARBA" id="ARBA00010343"/>
    </source>
</evidence>
<sequence>MERERESKERQSAKNTEMARTKQTARKSTGGKAPRKQLATKAARKSAPTTGGVKKPHRYRPGTVALREIRKYQKSTELLIRKLPFQRLVREIAQDFKTDLRFQSHAVLALQEAAEAYLVGLFEDTNLCAIHAKRVTIMPKDIQLARRIRGEPSLMLILNTVQTGNVLFVKTQYTRPKRPDAPLRSTIPKGSDGAGYIFRCLLSPQFKLFSTQDVYVCNVKIGALSRAGKIEAARQLFDEMPTKDVVTWNAIVTGYRKNGYFGESKRLFGLMPARNVVSWNSMIAGCFENEMVDEAFRYFRSMPERNIASWTAMISGYVKYDRLEEASRLFEDMPRRNVISYTAMIDGYAKKGDLERARALFDCMPHKNAVSWTVLISGYVENGKFDEARELYEQMPEKNVVAMTAMVTGYSKEGKMGEARTLFDQIQCKDHVSWNAMITGYTQNGSGEEALKLHSQKLKIGLRPDKWTLVSVLTACSTLALLKEGRQAHVLIIKHGYESNLSICNALITMYSKCGAILDSELAFKQIESPDLVSWNTIVAAFTQHGLYERALAFFNQMGLLDFQPDGITFLSLLSACAHAGKVNESIDLFEAMVSNYGIAPRSGHYACLVDILSRAGQLEKACKIIQEMPFDADCRIWGSLLASCSVYVNVQIGELAAKKILDLNPHSSGPYVSLSNIYAAAGKWRDVARLRTLMKEHGVKKQHAHSWTEIGNKVHIFLGGDISHPDIDKIHLMLKRISLHMAVDDFAEIGVPWSCSY</sequence>
<dbReference type="FunFam" id="1.10.20.10:FF:000044">
    <property type="entry name" value="Histone H3.3"/>
    <property type="match status" value="1"/>
</dbReference>
<dbReference type="GO" id="GO:0005634">
    <property type="term" value="C:nucleus"/>
    <property type="evidence" value="ECO:0007669"/>
    <property type="project" value="UniProtKB-SubCell"/>
</dbReference>
<keyword evidence="6" id="KW-0597">Phosphoprotein</keyword>
<dbReference type="GO" id="GO:0003677">
    <property type="term" value="F:DNA binding"/>
    <property type="evidence" value="ECO:0007669"/>
    <property type="project" value="UniProtKB-KW"/>
</dbReference>
<feature type="domain" description="Core Histone H2A/H2B/H3" evidence="14">
    <location>
        <begin position="61"/>
        <end position="148"/>
    </location>
</feature>
<evidence type="ECO:0000256" key="10">
    <source>
        <dbReference type="ARBA" id="ARBA00023242"/>
    </source>
</evidence>